<evidence type="ECO:0000256" key="10">
    <source>
        <dbReference type="SAM" id="MobiDB-lite"/>
    </source>
</evidence>
<protein>
    <recommendedName>
        <fullName evidence="16">P-loop containing nucleoside triphosphate hydrolase protein</fullName>
    </recommendedName>
</protein>
<keyword evidence="6" id="KW-0067">ATP-binding</keyword>
<feature type="transmembrane region" description="Helical" evidence="11">
    <location>
        <begin position="179"/>
        <end position="197"/>
    </location>
</feature>
<keyword evidence="8 11" id="KW-0472">Membrane</keyword>
<feature type="transmembrane region" description="Helical" evidence="11">
    <location>
        <begin position="592"/>
        <end position="612"/>
    </location>
</feature>
<feature type="transmembrane region" description="Helical" evidence="11">
    <location>
        <begin position="1184"/>
        <end position="1206"/>
    </location>
</feature>
<feature type="region of interest" description="Disordered" evidence="10">
    <location>
        <begin position="1582"/>
        <end position="1610"/>
    </location>
</feature>
<dbReference type="FunFam" id="3.40.50.300:FF:000630">
    <property type="entry name" value="ATP-binding cassette (ABC) transporter, putative"/>
    <property type="match status" value="1"/>
</dbReference>
<evidence type="ECO:0000256" key="11">
    <source>
        <dbReference type="SAM" id="Phobius"/>
    </source>
</evidence>
<dbReference type="InterPro" id="IPR017871">
    <property type="entry name" value="ABC_transporter-like_CS"/>
</dbReference>
<dbReference type="SUPFAM" id="SSF90123">
    <property type="entry name" value="ABC transporter transmembrane region"/>
    <property type="match status" value="2"/>
</dbReference>
<evidence type="ECO:0000256" key="9">
    <source>
        <dbReference type="ARBA" id="ARBA00023180"/>
    </source>
</evidence>
<evidence type="ECO:0000256" key="5">
    <source>
        <dbReference type="ARBA" id="ARBA00022741"/>
    </source>
</evidence>
<dbReference type="GeneID" id="37017783"/>
<dbReference type="STRING" id="1280837.A0A316VHY0"/>
<evidence type="ECO:0000256" key="7">
    <source>
        <dbReference type="ARBA" id="ARBA00022989"/>
    </source>
</evidence>
<feature type="transmembrane region" description="Helical" evidence="11">
    <location>
        <begin position="483"/>
        <end position="509"/>
    </location>
</feature>
<dbReference type="GO" id="GO:0000329">
    <property type="term" value="C:fungal-type vacuole membrane"/>
    <property type="evidence" value="ECO:0007669"/>
    <property type="project" value="TreeGrafter"/>
</dbReference>
<dbReference type="Proteomes" id="UP000245771">
    <property type="component" value="Unassembled WGS sequence"/>
</dbReference>
<evidence type="ECO:0000256" key="1">
    <source>
        <dbReference type="ARBA" id="ARBA00004141"/>
    </source>
</evidence>
<dbReference type="SUPFAM" id="SSF52540">
    <property type="entry name" value="P-loop containing nucleoside triphosphate hydrolases"/>
    <property type="match status" value="2"/>
</dbReference>
<gene>
    <name evidence="14" type="ORF">FA14DRAFT_113198</name>
</gene>
<keyword evidence="5" id="KW-0547">Nucleotide-binding</keyword>
<feature type="region of interest" description="Disordered" evidence="10">
    <location>
        <begin position="97"/>
        <end position="135"/>
    </location>
</feature>
<feature type="compositionally biased region" description="Polar residues" evidence="10">
    <location>
        <begin position="118"/>
        <end position="135"/>
    </location>
</feature>
<evidence type="ECO:0000313" key="14">
    <source>
        <dbReference type="EMBL" id="PWN37140.1"/>
    </source>
</evidence>
<organism evidence="14 15">
    <name type="scientific">Meira miltonrushii</name>
    <dbReference type="NCBI Taxonomy" id="1280837"/>
    <lineage>
        <taxon>Eukaryota</taxon>
        <taxon>Fungi</taxon>
        <taxon>Dikarya</taxon>
        <taxon>Basidiomycota</taxon>
        <taxon>Ustilaginomycotina</taxon>
        <taxon>Exobasidiomycetes</taxon>
        <taxon>Exobasidiales</taxon>
        <taxon>Brachybasidiaceae</taxon>
        <taxon>Meira</taxon>
    </lineage>
</organism>
<reference evidence="14 15" key="1">
    <citation type="journal article" date="2018" name="Mol. Biol. Evol.">
        <title>Broad Genomic Sampling Reveals a Smut Pathogenic Ancestry of the Fungal Clade Ustilaginomycotina.</title>
        <authorList>
            <person name="Kijpornyongpan T."/>
            <person name="Mondo S.J."/>
            <person name="Barry K."/>
            <person name="Sandor L."/>
            <person name="Lee J."/>
            <person name="Lipzen A."/>
            <person name="Pangilinan J."/>
            <person name="LaButti K."/>
            <person name="Hainaut M."/>
            <person name="Henrissat B."/>
            <person name="Grigoriev I.V."/>
            <person name="Spatafora J.W."/>
            <person name="Aime M.C."/>
        </authorList>
    </citation>
    <scope>NUCLEOTIDE SEQUENCE [LARGE SCALE GENOMIC DNA]</scope>
    <source>
        <strain evidence="14 15">MCA 3882</strain>
    </source>
</reference>
<dbReference type="Pfam" id="PF00005">
    <property type="entry name" value="ABC_tran"/>
    <property type="match status" value="2"/>
</dbReference>
<dbReference type="CDD" id="cd03244">
    <property type="entry name" value="ABCC_MRP_domain2"/>
    <property type="match status" value="1"/>
</dbReference>
<feature type="compositionally biased region" description="Low complexity" evidence="10">
    <location>
        <begin position="1589"/>
        <end position="1601"/>
    </location>
</feature>
<feature type="region of interest" description="Disordered" evidence="10">
    <location>
        <begin position="535"/>
        <end position="570"/>
    </location>
</feature>
<feature type="transmembrane region" description="Helical" evidence="11">
    <location>
        <begin position="258"/>
        <end position="280"/>
    </location>
</feature>
<feature type="transmembrane region" description="Helical" evidence="11">
    <location>
        <begin position="203"/>
        <end position="220"/>
    </location>
</feature>
<comment type="subcellular location">
    <subcellularLocation>
        <location evidence="1">Membrane</location>
        <topology evidence="1">Multi-pass membrane protein</topology>
    </subcellularLocation>
</comment>
<feature type="transmembrane region" description="Helical" evidence="11">
    <location>
        <begin position="1284"/>
        <end position="1305"/>
    </location>
</feature>
<feature type="transmembrane region" description="Helical" evidence="11">
    <location>
        <begin position="1257"/>
        <end position="1278"/>
    </location>
</feature>
<keyword evidence="4" id="KW-0677">Repeat</keyword>
<feature type="transmembrane region" description="Helical" evidence="11">
    <location>
        <begin position="618"/>
        <end position="640"/>
    </location>
</feature>
<dbReference type="OrthoDB" id="6500128at2759"/>
<evidence type="ECO:0000256" key="3">
    <source>
        <dbReference type="ARBA" id="ARBA00022692"/>
    </source>
</evidence>
<feature type="transmembrane region" description="Helical" evidence="11">
    <location>
        <begin position="696"/>
        <end position="718"/>
    </location>
</feature>
<feature type="non-terminal residue" evidence="14">
    <location>
        <position position="1"/>
    </location>
</feature>
<feature type="compositionally biased region" description="Basic and acidic residues" evidence="10">
    <location>
        <begin position="1083"/>
        <end position="1094"/>
    </location>
</feature>
<dbReference type="InParanoid" id="A0A316VHY0"/>
<dbReference type="FunFam" id="3.40.50.300:FF:000825">
    <property type="entry name" value="ABC bile acid transporter"/>
    <property type="match status" value="1"/>
</dbReference>
<dbReference type="EMBL" id="KZ819602">
    <property type="protein sequence ID" value="PWN37140.1"/>
    <property type="molecule type" value="Genomic_DNA"/>
</dbReference>
<evidence type="ECO:0000259" key="13">
    <source>
        <dbReference type="PROSITE" id="PS50929"/>
    </source>
</evidence>
<evidence type="ECO:0000256" key="6">
    <source>
        <dbReference type="ARBA" id="ARBA00022840"/>
    </source>
</evidence>
<dbReference type="InterPro" id="IPR003593">
    <property type="entry name" value="AAA+_ATPase"/>
</dbReference>
<dbReference type="FunFam" id="1.20.1560.10:FF:000013">
    <property type="entry name" value="ABC transporter C family member 2"/>
    <property type="match status" value="1"/>
</dbReference>
<dbReference type="SMART" id="SM00382">
    <property type="entry name" value="AAA"/>
    <property type="match status" value="2"/>
</dbReference>
<feature type="domain" description="ABC transporter" evidence="12">
    <location>
        <begin position="800"/>
        <end position="1048"/>
    </location>
</feature>
<keyword evidence="9" id="KW-0325">Glycoprotein</keyword>
<keyword evidence="3 11" id="KW-0812">Transmembrane</keyword>
<dbReference type="InterPro" id="IPR036640">
    <property type="entry name" value="ABC1_TM_sf"/>
</dbReference>
<dbReference type="Pfam" id="PF00664">
    <property type="entry name" value="ABC_membrane"/>
    <property type="match status" value="2"/>
</dbReference>
<name>A0A316VHY0_9BASI</name>
<evidence type="ECO:0000313" key="15">
    <source>
        <dbReference type="Proteomes" id="UP000245771"/>
    </source>
</evidence>
<feature type="transmembrane region" description="Helical" evidence="11">
    <location>
        <begin position="1396"/>
        <end position="1417"/>
    </location>
</feature>
<dbReference type="RefSeq" id="XP_025357442.1">
    <property type="nucleotide sequence ID" value="XM_025496002.1"/>
</dbReference>
<dbReference type="InterPro" id="IPR050173">
    <property type="entry name" value="ABC_transporter_C-like"/>
</dbReference>
<dbReference type="InterPro" id="IPR011527">
    <property type="entry name" value="ABC1_TM_dom"/>
</dbReference>
<feature type="region of interest" description="Disordered" evidence="10">
    <location>
        <begin position="1039"/>
        <end position="1094"/>
    </location>
</feature>
<keyword evidence="7 11" id="KW-1133">Transmembrane helix</keyword>
<accession>A0A316VHY0</accession>
<dbReference type="CDD" id="cd03250">
    <property type="entry name" value="ABCC_MRP_domain1"/>
    <property type="match status" value="1"/>
</dbReference>
<feature type="compositionally biased region" description="Basic and acidic residues" evidence="10">
    <location>
        <begin position="398"/>
        <end position="411"/>
    </location>
</feature>
<evidence type="ECO:0000256" key="2">
    <source>
        <dbReference type="ARBA" id="ARBA00022448"/>
    </source>
</evidence>
<feature type="compositionally biased region" description="Polar residues" evidence="10">
    <location>
        <begin position="1049"/>
        <end position="1059"/>
    </location>
</feature>
<feature type="transmembrane region" description="Helical" evidence="11">
    <location>
        <begin position="447"/>
        <end position="471"/>
    </location>
</feature>
<keyword evidence="2" id="KW-0813">Transport</keyword>
<dbReference type="PROSITE" id="PS00211">
    <property type="entry name" value="ABC_TRANSPORTER_1"/>
    <property type="match status" value="2"/>
</dbReference>
<feature type="transmembrane region" description="Helical" evidence="11">
    <location>
        <begin position="20"/>
        <end position="38"/>
    </location>
</feature>
<evidence type="ECO:0008006" key="16">
    <source>
        <dbReference type="Google" id="ProtNLM"/>
    </source>
</evidence>
<dbReference type="GO" id="GO:0016887">
    <property type="term" value="F:ATP hydrolysis activity"/>
    <property type="evidence" value="ECO:0007669"/>
    <property type="project" value="InterPro"/>
</dbReference>
<feature type="transmembrane region" description="Helical" evidence="11">
    <location>
        <begin position="1371"/>
        <end position="1390"/>
    </location>
</feature>
<evidence type="ECO:0000256" key="4">
    <source>
        <dbReference type="ARBA" id="ARBA00022737"/>
    </source>
</evidence>
<dbReference type="CDD" id="cd18604">
    <property type="entry name" value="ABC_6TM_VMR1_D2_like"/>
    <property type="match status" value="1"/>
</dbReference>
<dbReference type="Gene3D" id="1.20.1560.10">
    <property type="entry name" value="ABC transporter type 1, transmembrane domain"/>
    <property type="match status" value="2"/>
</dbReference>
<feature type="domain" description="ABC transmembrane type-1" evidence="13">
    <location>
        <begin position="447"/>
        <end position="760"/>
    </location>
</feature>
<evidence type="ECO:0000256" key="8">
    <source>
        <dbReference type="ARBA" id="ARBA00023136"/>
    </source>
</evidence>
<dbReference type="InterPro" id="IPR003439">
    <property type="entry name" value="ABC_transporter-like_ATP-bd"/>
</dbReference>
<feature type="transmembrane region" description="Helical" evidence="11">
    <location>
        <begin position="229"/>
        <end position="246"/>
    </location>
</feature>
<dbReference type="PROSITE" id="PS50929">
    <property type="entry name" value="ABC_TM1F"/>
    <property type="match status" value="2"/>
</dbReference>
<sequence length="1744" mass="193262">IWQGEDLSECFREVYLNKLIPLLAITISTLILVAHWTSRRRRKASSARRIAQLNPEASNIRLDDVQSSNESRSAGRSTLSKILTTIMPLNGSRLADRIQGVSRPKRRTTGLNRYTEPAGSSTNTERPGDPNSTASTQVFRTENAVIFNEVHRVLRQNLRENTGRNLLSSEAIEKFKRSWELLGSLAALAVAIASFVLTKERASWIILWTFLSLLSLFTVVRRNSLFKHKVFLFSVAFIIAAWELRSSLINHNARRLDIILSAVYTAACGFALIPSLTFPVQARLPLQLRAIQETTQADPLIAEARTAIPTPRRGGSPRESIGGLQAALEQANADQAKEIQPLLPAPESRASLLSKAFFEFLTPAMLKHYKVQFTLDAVPDVPPGSHAASVVAAYRSQNDTKARNLEQKEDTPLLPSEDGRQAGLPHSRASLTIRLVRHFAPLVAAQMVWAAIQGFASLTAPLAIKLILSYIAERSHGKHSTPLHMAVLYAVFLLIGGLIETVSASQGLFIGRRLCIRARAILIFEIVNKSLRRRDTGGGAAKEDKDEKKDDGKAKGTDAEEKEDDESKRTSDGEVTNLVAVDVFRVSEIGAYIHFIFPLSPIQIVLCVAFLLQLLGLSALVGIAAIVIAIPLQIAAAKYFTKKQAKMLKAIDERLNLANEVLTCIKTVKFFAWEKPFEKRMGETREKELKALRERFIAGLLSYLLYLSLPTVVTMITFTVHTLVLKRPLPAETAFTALALFNSLRNPLDALPDMLVNVLSAVVSLKRIDKFLREEETSKYDQLLPSNNDSALVTNPTAPLGFYKATFTYSEEDEKIADGSAFCLRDIDIRFPRGELTILAGPVGSGKTTVLLSLLGETRRLSGRTFMPCAIARTLVPIDPNTGLSETVAYCPQSPWLLGATVKENILFGQPYDERRYRSVIKACALEPDLEILEYNDETEVGEKGTALSGGQKARVALARAIYSPARYVLLDDVLSAVDNHTAKHLYRHCLKGALMKGRTVIMVTHSVALCLPGAALAVALKDGRVLASGTGAEMQLRGVFDQDGGKSGTQTPQRSTSGAQAKQEAAEAAEEGQTLTVEDLTEEARASQEADKKAKQEKKALHANIETYGKGSVGFKAYKLYVYNFATTMSGLIFFWIIYIFFFASSRITDVVNANWLRQWASTYEESAKNFFTMDSSEERTRYFLTIYAILAMTYVFCSIARDGVAVYGSLRASRLIYEKLLRTIVHAKPQWFDRTPLGRIMNRLSKDVETIDQDITMSLIFFIDVCLQSIAILLVACFSLPIFTILAVVIIILYWIVGALYIASSRDLKRLESVTRSPIFTLVGEVLTGAVVIRAYGDASRFTRHCLRLIDKTNRPFYFLWGENRWLSIRMDVLALITSFSVAIFMVLDKEIDAPLAGFTLSFSIQLVNAVLWVMRMYTQVEINANSLERVGEYLAVESERFGQGEKPDEAWPSRKGAIEVEDLSVRYSSELPLVLKNVSFRIEAGEKVGICGRTGSGKSSLALALFRFLEAETGRIVVDGKDLSNVALEEIRKRLTIIPQEAQLFSGTVRFNLDPFGNFDDEALWDALKRCKLAKPRFSGSKELNDTNNNESPSSPNDDPNDKTNDVITSLDMPVEQGGKNFSAGQRQLLALARGLLKLSNSNIVLLDESTASLDATSDAAVQRTIRQEMQDATLLVVAHRIRGIVSFDKVLVLDAGKMIEFDKPSKLLRTTGSAFRDLCLRSGEFDLLVEMADEADRERA</sequence>
<dbReference type="GO" id="GO:0140359">
    <property type="term" value="F:ABC-type transporter activity"/>
    <property type="evidence" value="ECO:0007669"/>
    <property type="project" value="InterPro"/>
</dbReference>
<feature type="domain" description="ABC transporter" evidence="12">
    <location>
        <begin position="1461"/>
        <end position="1724"/>
    </location>
</feature>
<feature type="domain" description="ABC transmembrane type-1" evidence="13">
    <location>
        <begin position="1138"/>
        <end position="1424"/>
    </location>
</feature>
<feature type="transmembrane region" description="Helical" evidence="11">
    <location>
        <begin position="1121"/>
        <end position="1143"/>
    </location>
</feature>
<dbReference type="Gene3D" id="3.40.50.300">
    <property type="entry name" value="P-loop containing nucleotide triphosphate hydrolases"/>
    <property type="match status" value="2"/>
</dbReference>
<dbReference type="InterPro" id="IPR027417">
    <property type="entry name" value="P-loop_NTPase"/>
</dbReference>
<dbReference type="PANTHER" id="PTHR24223">
    <property type="entry name" value="ATP-BINDING CASSETTE SUB-FAMILY C"/>
    <property type="match status" value="1"/>
</dbReference>
<evidence type="ECO:0000259" key="12">
    <source>
        <dbReference type="PROSITE" id="PS50893"/>
    </source>
</evidence>
<feature type="non-terminal residue" evidence="14">
    <location>
        <position position="1744"/>
    </location>
</feature>
<dbReference type="GO" id="GO:0005524">
    <property type="term" value="F:ATP binding"/>
    <property type="evidence" value="ECO:0007669"/>
    <property type="project" value="UniProtKB-KW"/>
</dbReference>
<dbReference type="CDD" id="cd18596">
    <property type="entry name" value="ABC_6TM_VMR1_D1_like"/>
    <property type="match status" value="1"/>
</dbReference>
<feature type="region of interest" description="Disordered" evidence="10">
    <location>
        <begin position="398"/>
        <end position="423"/>
    </location>
</feature>
<dbReference type="PANTHER" id="PTHR24223:SF353">
    <property type="entry name" value="ABC TRANSPORTER ATP-BINDING PROTEIN_PERMEASE VMR1-RELATED"/>
    <property type="match status" value="1"/>
</dbReference>
<keyword evidence="15" id="KW-1185">Reference proteome</keyword>
<dbReference type="PROSITE" id="PS50893">
    <property type="entry name" value="ABC_TRANSPORTER_2"/>
    <property type="match status" value="2"/>
</dbReference>
<proteinExistence type="predicted"/>